<dbReference type="EMBL" id="BQNB010019962">
    <property type="protein sequence ID" value="GJT90853.1"/>
    <property type="molecule type" value="Genomic_DNA"/>
</dbReference>
<gene>
    <name evidence="4" type="ORF">Tco_1079698</name>
</gene>
<keyword evidence="4" id="KW-0808">Transferase</keyword>
<evidence type="ECO:0000259" key="3">
    <source>
        <dbReference type="Pfam" id="PF24626"/>
    </source>
</evidence>
<evidence type="ECO:0000256" key="1">
    <source>
        <dbReference type="ARBA" id="ARBA00023268"/>
    </source>
</evidence>
<comment type="caution">
    <text evidence="4">The sequence shown here is derived from an EMBL/GenBank/DDBJ whole genome shotgun (WGS) entry which is preliminary data.</text>
</comment>
<evidence type="ECO:0000313" key="5">
    <source>
        <dbReference type="Proteomes" id="UP001151760"/>
    </source>
</evidence>
<sequence>MPVGTTGGCVQPTQTVTVSKGGVTRMETGSAGVVVNPDQYLEVSTCRPSQGEKKRRRFRRFLPKRDQGRTRDLPQAGKWRRDCETSTQLNSFSAYQNSNRKGNAVVKQVQGVAFKTFVTANGLHVDPAKIKAVKNWETPTTPTEEKDQESAFQLLKQKLCEAPILALLEGNDDFVVYCDASLQGLGAVLMQKEKVIAYAYRQLKAHEENYTTHDLELGYVNDMDMSAMPQLKQNVQKPIPSYLNNYHASIKAAPFEALFGRKCKSPVCWAKVGDVQLTGLEIIHETTEKIVQIRQCLQAARDRQRSYANVRRKPLEFQVGDRIMLKVSPRKGVIHFGKRGKLNPRYIGPFKILKRISPVAYKLELSEELKLQLDEKLNFVEEPVEIMDSEVKRQNKVIFLYSKYDGTLKEDQNLRGNVKMKFVPNILICFQTPLPSPIKSRDEISVKRVDYNNPQFSSM</sequence>
<dbReference type="PANTHER" id="PTHR37984:SF5">
    <property type="entry name" value="PROTEIN NYNRIN-LIKE"/>
    <property type="match status" value="1"/>
</dbReference>
<feature type="domain" description="Reverse transcriptase/retrotransposon-derived protein RNase H-like" evidence="2">
    <location>
        <begin position="146"/>
        <end position="217"/>
    </location>
</feature>
<reference evidence="4" key="1">
    <citation type="journal article" date="2022" name="Int. J. Mol. Sci.">
        <title>Draft Genome of Tanacetum Coccineum: Genomic Comparison of Closely Related Tanacetum-Family Plants.</title>
        <authorList>
            <person name="Yamashiro T."/>
            <person name="Shiraishi A."/>
            <person name="Nakayama K."/>
            <person name="Satake H."/>
        </authorList>
    </citation>
    <scope>NUCLEOTIDE SEQUENCE</scope>
</reference>
<dbReference type="PANTHER" id="PTHR37984">
    <property type="entry name" value="PROTEIN CBG26694"/>
    <property type="match status" value="1"/>
</dbReference>
<keyword evidence="4" id="KW-0548">Nucleotidyltransferase</keyword>
<accession>A0ABQ5HSS4</accession>
<keyword evidence="4" id="KW-0695">RNA-directed DNA polymerase</keyword>
<organism evidence="4 5">
    <name type="scientific">Tanacetum coccineum</name>
    <dbReference type="NCBI Taxonomy" id="301880"/>
    <lineage>
        <taxon>Eukaryota</taxon>
        <taxon>Viridiplantae</taxon>
        <taxon>Streptophyta</taxon>
        <taxon>Embryophyta</taxon>
        <taxon>Tracheophyta</taxon>
        <taxon>Spermatophyta</taxon>
        <taxon>Magnoliopsida</taxon>
        <taxon>eudicotyledons</taxon>
        <taxon>Gunneridae</taxon>
        <taxon>Pentapetalae</taxon>
        <taxon>asterids</taxon>
        <taxon>campanulids</taxon>
        <taxon>Asterales</taxon>
        <taxon>Asteraceae</taxon>
        <taxon>Asteroideae</taxon>
        <taxon>Anthemideae</taxon>
        <taxon>Anthemidinae</taxon>
        <taxon>Tanacetum</taxon>
    </lineage>
</organism>
<dbReference type="SUPFAM" id="SSF56672">
    <property type="entry name" value="DNA/RNA polymerases"/>
    <property type="match status" value="1"/>
</dbReference>
<dbReference type="Pfam" id="PF24626">
    <property type="entry name" value="SH3_Tf2-1"/>
    <property type="match status" value="1"/>
</dbReference>
<name>A0ABQ5HSS4_9ASTR</name>
<evidence type="ECO:0000259" key="2">
    <source>
        <dbReference type="Pfam" id="PF17919"/>
    </source>
</evidence>
<proteinExistence type="predicted"/>
<keyword evidence="5" id="KW-1185">Reference proteome</keyword>
<dbReference type="InterPro" id="IPR056924">
    <property type="entry name" value="SH3_Tf2-1"/>
</dbReference>
<keyword evidence="1" id="KW-0511">Multifunctional enzyme</keyword>
<feature type="domain" description="Tf2-1-like SH3-like" evidence="3">
    <location>
        <begin position="320"/>
        <end position="370"/>
    </location>
</feature>
<dbReference type="InterPro" id="IPR043502">
    <property type="entry name" value="DNA/RNA_pol_sf"/>
</dbReference>
<reference evidence="4" key="2">
    <citation type="submission" date="2022-01" db="EMBL/GenBank/DDBJ databases">
        <authorList>
            <person name="Yamashiro T."/>
            <person name="Shiraishi A."/>
            <person name="Satake H."/>
            <person name="Nakayama K."/>
        </authorList>
    </citation>
    <scope>NUCLEOTIDE SEQUENCE</scope>
</reference>
<dbReference type="InterPro" id="IPR041577">
    <property type="entry name" value="RT_RNaseH_2"/>
</dbReference>
<protein>
    <submittedName>
        <fullName evidence="4">Reverse transcriptase domain-containing protein</fullName>
    </submittedName>
</protein>
<dbReference type="Pfam" id="PF17919">
    <property type="entry name" value="RT_RNaseH_2"/>
    <property type="match status" value="1"/>
</dbReference>
<evidence type="ECO:0000313" key="4">
    <source>
        <dbReference type="EMBL" id="GJT90853.1"/>
    </source>
</evidence>
<dbReference type="Proteomes" id="UP001151760">
    <property type="component" value="Unassembled WGS sequence"/>
</dbReference>
<dbReference type="InterPro" id="IPR050951">
    <property type="entry name" value="Retrovirus_Pol_polyprotein"/>
</dbReference>
<dbReference type="GO" id="GO:0003964">
    <property type="term" value="F:RNA-directed DNA polymerase activity"/>
    <property type="evidence" value="ECO:0007669"/>
    <property type="project" value="UniProtKB-KW"/>
</dbReference>